<evidence type="ECO:0000313" key="2">
    <source>
        <dbReference type="Proteomes" id="UP000828390"/>
    </source>
</evidence>
<name>A0A9D4KA06_DREPO</name>
<gene>
    <name evidence="1" type="ORF">DPMN_108910</name>
</gene>
<accession>A0A9D4KA06</accession>
<dbReference type="EMBL" id="JAIWYP010000004">
    <property type="protein sequence ID" value="KAH3835557.1"/>
    <property type="molecule type" value="Genomic_DNA"/>
</dbReference>
<keyword evidence="2" id="KW-1185">Reference proteome</keyword>
<protein>
    <submittedName>
        <fullName evidence="1">Uncharacterized protein</fullName>
    </submittedName>
</protein>
<dbReference type="Proteomes" id="UP000828390">
    <property type="component" value="Unassembled WGS sequence"/>
</dbReference>
<reference evidence="1" key="1">
    <citation type="journal article" date="2019" name="bioRxiv">
        <title>The Genome of the Zebra Mussel, Dreissena polymorpha: A Resource for Invasive Species Research.</title>
        <authorList>
            <person name="McCartney M.A."/>
            <person name="Auch B."/>
            <person name="Kono T."/>
            <person name="Mallez S."/>
            <person name="Zhang Y."/>
            <person name="Obille A."/>
            <person name="Becker A."/>
            <person name="Abrahante J.E."/>
            <person name="Garbe J."/>
            <person name="Badalamenti J.P."/>
            <person name="Herman A."/>
            <person name="Mangelson H."/>
            <person name="Liachko I."/>
            <person name="Sullivan S."/>
            <person name="Sone E.D."/>
            <person name="Koren S."/>
            <person name="Silverstein K.A.T."/>
            <person name="Beckman K.B."/>
            <person name="Gohl D.M."/>
        </authorList>
    </citation>
    <scope>NUCLEOTIDE SEQUENCE</scope>
    <source>
        <strain evidence="1">Duluth1</strain>
        <tissue evidence="1">Whole animal</tissue>
    </source>
</reference>
<organism evidence="1 2">
    <name type="scientific">Dreissena polymorpha</name>
    <name type="common">Zebra mussel</name>
    <name type="synonym">Mytilus polymorpha</name>
    <dbReference type="NCBI Taxonomy" id="45954"/>
    <lineage>
        <taxon>Eukaryota</taxon>
        <taxon>Metazoa</taxon>
        <taxon>Spiralia</taxon>
        <taxon>Lophotrochozoa</taxon>
        <taxon>Mollusca</taxon>
        <taxon>Bivalvia</taxon>
        <taxon>Autobranchia</taxon>
        <taxon>Heteroconchia</taxon>
        <taxon>Euheterodonta</taxon>
        <taxon>Imparidentia</taxon>
        <taxon>Neoheterodontei</taxon>
        <taxon>Myida</taxon>
        <taxon>Dreissenoidea</taxon>
        <taxon>Dreissenidae</taxon>
        <taxon>Dreissena</taxon>
    </lineage>
</organism>
<dbReference type="AlphaFoldDB" id="A0A9D4KA06"/>
<reference evidence="1" key="2">
    <citation type="submission" date="2020-11" db="EMBL/GenBank/DDBJ databases">
        <authorList>
            <person name="McCartney M.A."/>
            <person name="Auch B."/>
            <person name="Kono T."/>
            <person name="Mallez S."/>
            <person name="Becker A."/>
            <person name="Gohl D.M."/>
            <person name="Silverstein K.A.T."/>
            <person name="Koren S."/>
            <person name="Bechman K.B."/>
            <person name="Herman A."/>
            <person name="Abrahante J.E."/>
            <person name="Garbe J."/>
        </authorList>
    </citation>
    <scope>NUCLEOTIDE SEQUENCE</scope>
    <source>
        <strain evidence="1">Duluth1</strain>
        <tissue evidence="1">Whole animal</tissue>
    </source>
</reference>
<proteinExistence type="predicted"/>
<sequence>MYIKLRRQERNLLKVITRMFHKATAKVQLETQLKTDRLRRVQHSHLPKTIPPPIARLAGKIR</sequence>
<evidence type="ECO:0000313" key="1">
    <source>
        <dbReference type="EMBL" id="KAH3835557.1"/>
    </source>
</evidence>
<comment type="caution">
    <text evidence="1">The sequence shown here is derived from an EMBL/GenBank/DDBJ whole genome shotgun (WGS) entry which is preliminary data.</text>
</comment>